<dbReference type="EMBL" id="FNAS01000027">
    <property type="protein sequence ID" value="SDE78828.1"/>
    <property type="molecule type" value="Genomic_DNA"/>
</dbReference>
<feature type="transmembrane region" description="Helical" evidence="1">
    <location>
        <begin position="6"/>
        <end position="39"/>
    </location>
</feature>
<accession>A0A1G7FSG2</accession>
<keyword evidence="1" id="KW-0812">Transmembrane</keyword>
<gene>
    <name evidence="2" type="ORF">SAMN05421544_1271</name>
</gene>
<dbReference type="RefSeq" id="WP_176763305.1">
    <property type="nucleotide sequence ID" value="NZ_FNAS01000027.1"/>
</dbReference>
<proteinExistence type="predicted"/>
<reference evidence="2 3" key="1">
    <citation type="submission" date="2016-10" db="EMBL/GenBank/DDBJ databases">
        <authorList>
            <person name="de Groot N.N."/>
        </authorList>
    </citation>
    <scope>NUCLEOTIDE SEQUENCE [LARGE SCALE GENOMIC DNA]</scope>
    <source>
        <strain evidence="2 3">DSM 24015</strain>
    </source>
</reference>
<keyword evidence="3" id="KW-1185">Reference proteome</keyword>
<keyword evidence="1" id="KW-0472">Membrane</keyword>
<dbReference type="AlphaFoldDB" id="A0A1G7FSG2"/>
<organism evidence="2 3">
    <name type="scientific">Riemerella columbipharyngis</name>
    <dbReference type="NCBI Taxonomy" id="1071918"/>
    <lineage>
        <taxon>Bacteria</taxon>
        <taxon>Pseudomonadati</taxon>
        <taxon>Bacteroidota</taxon>
        <taxon>Flavobacteriia</taxon>
        <taxon>Flavobacteriales</taxon>
        <taxon>Weeksellaceae</taxon>
        <taxon>Riemerella</taxon>
    </lineage>
</organism>
<name>A0A1G7FSG2_9FLAO</name>
<dbReference type="STRING" id="1071918.SAMN05421544_1271"/>
<protein>
    <submittedName>
        <fullName evidence="2">Uncharacterized protein</fullName>
    </submittedName>
</protein>
<evidence type="ECO:0000313" key="2">
    <source>
        <dbReference type="EMBL" id="SDE78828.1"/>
    </source>
</evidence>
<evidence type="ECO:0000313" key="3">
    <source>
        <dbReference type="Proteomes" id="UP000198517"/>
    </source>
</evidence>
<dbReference type="Proteomes" id="UP000198517">
    <property type="component" value="Unassembled WGS sequence"/>
</dbReference>
<sequence length="49" mass="5588">MKKWNILLIVTAVLLVLSIVFKANILVVLSLVCSMIVFLLQLFNKKKTQ</sequence>
<evidence type="ECO:0000256" key="1">
    <source>
        <dbReference type="SAM" id="Phobius"/>
    </source>
</evidence>
<keyword evidence="1" id="KW-1133">Transmembrane helix</keyword>